<feature type="transmembrane region" description="Helical" evidence="2">
    <location>
        <begin position="165"/>
        <end position="192"/>
    </location>
</feature>
<dbReference type="EMBL" id="JACCFQ010000001">
    <property type="protein sequence ID" value="NYJ17671.1"/>
    <property type="molecule type" value="Genomic_DNA"/>
</dbReference>
<dbReference type="Proteomes" id="UP000560069">
    <property type="component" value="Unassembled WGS sequence"/>
</dbReference>
<dbReference type="Pfam" id="PF04235">
    <property type="entry name" value="DUF418"/>
    <property type="match status" value="1"/>
</dbReference>
<feature type="transmembrane region" description="Helical" evidence="2">
    <location>
        <begin position="204"/>
        <end position="226"/>
    </location>
</feature>
<dbReference type="PANTHER" id="PTHR30590:SF3">
    <property type="entry name" value="HYPOTHETICAL MEMBRANE SPANNING PROTEIN"/>
    <property type="match status" value="1"/>
</dbReference>
<feature type="transmembrane region" description="Helical" evidence="2">
    <location>
        <begin position="250"/>
        <end position="273"/>
    </location>
</feature>
<evidence type="ECO:0000259" key="3">
    <source>
        <dbReference type="Pfam" id="PF04235"/>
    </source>
</evidence>
<feature type="region of interest" description="Disordered" evidence="1">
    <location>
        <begin position="361"/>
        <end position="386"/>
    </location>
</feature>
<feature type="transmembrane region" description="Helical" evidence="2">
    <location>
        <begin position="280"/>
        <end position="304"/>
    </location>
</feature>
<evidence type="ECO:0000313" key="5">
    <source>
        <dbReference type="Proteomes" id="UP000560069"/>
    </source>
</evidence>
<accession>A0A7Z0EA17</accession>
<feature type="transmembrane region" description="Helical" evidence="2">
    <location>
        <begin position="51"/>
        <end position="69"/>
    </location>
</feature>
<feature type="transmembrane region" description="Helical" evidence="2">
    <location>
        <begin position="104"/>
        <end position="120"/>
    </location>
</feature>
<dbReference type="RefSeq" id="WP_179442345.1">
    <property type="nucleotide sequence ID" value="NZ_BAAALK010000002.1"/>
</dbReference>
<dbReference type="InterPro" id="IPR052529">
    <property type="entry name" value="Bact_Transport_Assoc"/>
</dbReference>
<gene>
    <name evidence="4" type="ORF">HNR11_002205</name>
</gene>
<name>A0A7Z0EA17_9MICC</name>
<feature type="transmembrane region" description="Helical" evidence="2">
    <location>
        <begin position="310"/>
        <end position="334"/>
    </location>
</feature>
<feature type="domain" description="DUF418" evidence="3">
    <location>
        <begin position="246"/>
        <end position="345"/>
    </location>
</feature>
<feature type="transmembrane region" description="Helical" evidence="2">
    <location>
        <begin position="81"/>
        <end position="98"/>
    </location>
</feature>
<sequence>MLSSQARGLSRLYALDVARAAAVFGMIIVNVGPYNDDGWASWIVRALNGRASILFVVLAGIGVTFLARRSLTKGITRRSTLLWRGLLLLGLGLGLQTLEHGVNVILSTYAALFFLAAFMVKMSTRWLFFSAAASALLGPVLWILARQSTDFHIEPAQIGDSPFQILGAILISGPYPLVVWIAPFFLGVWLGRQPLGNAKVQRRLVYLGAITGFGAFGASEVLVRVLGEPDTSEVGFDRLISAVGHSQMPLWLISSSGSAVMVLGILLIVVPYFNQRIRLLVAVGQMPLTAYTAHLVIIALLIYPGPQEPLQGFLISCAIMLGLILFAVVWMANFRYGPLETLLRKTPAFLRVSYRLPERHRRRQVARPYPRRAKPGSSMEQKPTPS</sequence>
<feature type="transmembrane region" description="Helical" evidence="2">
    <location>
        <begin position="127"/>
        <end position="145"/>
    </location>
</feature>
<feature type="transmembrane region" description="Helical" evidence="2">
    <location>
        <begin position="12"/>
        <end position="31"/>
    </location>
</feature>
<reference evidence="4 5" key="1">
    <citation type="submission" date="2020-07" db="EMBL/GenBank/DDBJ databases">
        <title>Sequencing the genomes of 1000 actinobacteria strains.</title>
        <authorList>
            <person name="Klenk H.-P."/>
        </authorList>
    </citation>
    <scope>NUCLEOTIDE SEQUENCE [LARGE SCALE GENOMIC DNA]</scope>
    <source>
        <strain evidence="4 5">DSM 15664</strain>
    </source>
</reference>
<keyword evidence="2" id="KW-0472">Membrane</keyword>
<feature type="compositionally biased region" description="Basic residues" evidence="1">
    <location>
        <begin position="361"/>
        <end position="374"/>
    </location>
</feature>
<keyword evidence="2" id="KW-0812">Transmembrane</keyword>
<dbReference type="PANTHER" id="PTHR30590">
    <property type="entry name" value="INNER MEMBRANE PROTEIN"/>
    <property type="match status" value="1"/>
</dbReference>
<keyword evidence="2" id="KW-1133">Transmembrane helix</keyword>
<evidence type="ECO:0000256" key="2">
    <source>
        <dbReference type="SAM" id="Phobius"/>
    </source>
</evidence>
<dbReference type="AlphaFoldDB" id="A0A7Z0EA17"/>
<evidence type="ECO:0000313" key="4">
    <source>
        <dbReference type="EMBL" id="NYJ17671.1"/>
    </source>
</evidence>
<protein>
    <submittedName>
        <fullName evidence="4">Putative membrane protein YeiB</fullName>
    </submittedName>
</protein>
<evidence type="ECO:0000256" key="1">
    <source>
        <dbReference type="SAM" id="MobiDB-lite"/>
    </source>
</evidence>
<organism evidence="4 5">
    <name type="scientific">Nesterenkonia sandarakina</name>
    <dbReference type="NCBI Taxonomy" id="272918"/>
    <lineage>
        <taxon>Bacteria</taxon>
        <taxon>Bacillati</taxon>
        <taxon>Actinomycetota</taxon>
        <taxon>Actinomycetes</taxon>
        <taxon>Micrococcales</taxon>
        <taxon>Micrococcaceae</taxon>
        <taxon>Nesterenkonia</taxon>
    </lineage>
</organism>
<proteinExistence type="predicted"/>
<comment type="caution">
    <text evidence="4">The sequence shown here is derived from an EMBL/GenBank/DDBJ whole genome shotgun (WGS) entry which is preliminary data.</text>
</comment>
<keyword evidence="5" id="KW-1185">Reference proteome</keyword>
<dbReference type="InterPro" id="IPR007349">
    <property type="entry name" value="DUF418"/>
</dbReference>